<evidence type="ECO:0000313" key="4">
    <source>
        <dbReference type="Proteomes" id="UP001320513"/>
    </source>
</evidence>
<name>A0ABS9ZM30_9PSED</name>
<evidence type="ECO:0000259" key="2">
    <source>
        <dbReference type="Pfam" id="PF00535"/>
    </source>
</evidence>
<dbReference type="EMBL" id="LOHG01000009">
    <property type="protein sequence ID" value="MCI8210918.1"/>
    <property type="molecule type" value="Genomic_DNA"/>
</dbReference>
<organism evidence="3 4">
    <name type="scientific">Pseudomonas maioricensis</name>
    <dbReference type="NCBI Taxonomy" id="1766623"/>
    <lineage>
        <taxon>Bacteria</taxon>
        <taxon>Pseudomonadati</taxon>
        <taxon>Pseudomonadota</taxon>
        <taxon>Gammaproteobacteria</taxon>
        <taxon>Pseudomonadales</taxon>
        <taxon>Pseudomonadaceae</taxon>
        <taxon>Pseudomonas</taxon>
    </lineage>
</organism>
<dbReference type="CDD" id="cd04196">
    <property type="entry name" value="GT_2_like_d"/>
    <property type="match status" value="1"/>
</dbReference>
<feature type="domain" description="Glycosyltransferase 2-like" evidence="2">
    <location>
        <begin position="23"/>
        <end position="129"/>
    </location>
</feature>
<comment type="caution">
    <text evidence="3">The sequence shown here is derived from an EMBL/GenBank/DDBJ whole genome shotgun (WGS) entry which is preliminary data.</text>
</comment>
<reference evidence="3 4" key="1">
    <citation type="submission" date="2015-12" db="EMBL/GenBank/DDBJ databases">
        <title>Phylogenomics in the description of a new species in the Pseudomonas syringae group.</title>
        <authorList>
            <person name="Busquets A."/>
            <person name="Gomila M."/>
            <person name="Beiki F."/>
            <person name="Rahimian H."/>
            <person name="Mulet M."/>
            <person name="Sanchez D."/>
            <person name="Garcia-Valdes E."/>
            <person name="Lalucat J."/>
        </authorList>
    </citation>
    <scope>NUCLEOTIDE SEQUENCE [LARGE SCALE GENOMIC DNA]</scope>
    <source>
        <strain evidence="3 4">S25</strain>
    </source>
</reference>
<keyword evidence="4" id="KW-1185">Reference proteome</keyword>
<sequence>MASITHRDHAVVEPWPISVSVLILMCTYNGQSFLEKQLQSIKDQTCHDWHVAVSDDGSEDATVNIINRYRYLWGEDKVSLWRGPERGFARNFISTICNKNLSASYYAWCDQDDVWDVHKLQAALTWLNSVPEEVPALYFGRTELVDQRGEALGYSPLFRRPPSFANALVQNIGGGNTMVLNHAARLLLEEAGQHLDIVSHDWWAYLLITGVGGNVFYDATPYVHYRQHGANLVGSNSGWSARVVRIRMLFQGRFRHWNAANIAGLETIQHRLTHENRLILEKFKALRGQHFLGRLLGLRRSGVYRQTVLGNLGLLFASVINEI</sequence>
<keyword evidence="1" id="KW-1003">Cell membrane</keyword>
<keyword evidence="1" id="KW-0472">Membrane</keyword>
<dbReference type="GO" id="GO:0016740">
    <property type="term" value="F:transferase activity"/>
    <property type="evidence" value="ECO:0007669"/>
    <property type="project" value="UniProtKB-KW"/>
</dbReference>
<protein>
    <submittedName>
        <fullName evidence="3">Glycosyl transferase family 2</fullName>
    </submittedName>
</protein>
<keyword evidence="3" id="KW-0808">Transferase</keyword>
<evidence type="ECO:0000256" key="1">
    <source>
        <dbReference type="ARBA" id="ARBA00022519"/>
    </source>
</evidence>
<dbReference type="InterPro" id="IPR029044">
    <property type="entry name" value="Nucleotide-diphossugar_trans"/>
</dbReference>
<proteinExistence type="predicted"/>
<dbReference type="SUPFAM" id="SSF53448">
    <property type="entry name" value="Nucleotide-diphospho-sugar transferases"/>
    <property type="match status" value="1"/>
</dbReference>
<dbReference type="Pfam" id="PF00535">
    <property type="entry name" value="Glycos_transf_2"/>
    <property type="match status" value="1"/>
</dbReference>
<dbReference type="Gene3D" id="3.90.550.10">
    <property type="entry name" value="Spore Coat Polysaccharide Biosynthesis Protein SpsA, Chain A"/>
    <property type="match status" value="1"/>
</dbReference>
<accession>A0ABS9ZM30</accession>
<keyword evidence="1" id="KW-0997">Cell inner membrane</keyword>
<dbReference type="Proteomes" id="UP001320513">
    <property type="component" value="Unassembled WGS sequence"/>
</dbReference>
<gene>
    <name evidence="3" type="ORF">AUC61_15390</name>
</gene>
<dbReference type="InterPro" id="IPR001173">
    <property type="entry name" value="Glyco_trans_2-like"/>
</dbReference>
<evidence type="ECO:0000313" key="3">
    <source>
        <dbReference type="EMBL" id="MCI8210918.1"/>
    </source>
</evidence>